<dbReference type="Proteomes" id="UP000007266">
    <property type="component" value="Linkage group 9"/>
</dbReference>
<sequence>MGSIINEITLKLHWWSRRLINLAENVHEVSIAGLVDIVTTGSGQLNKSENLHKKKRRQTIY</sequence>
<dbReference type="AlphaFoldDB" id="D6X1T9"/>
<name>D6X1T9_TRICA</name>
<gene>
    <name evidence="1" type="primary">GLEAN_12352</name>
    <name evidence="1" type="ORF">TcasGA2_TC012352</name>
</gene>
<keyword evidence="2" id="KW-1185">Reference proteome</keyword>
<dbReference type="InParanoid" id="D6X1T9"/>
<protein>
    <submittedName>
        <fullName evidence="1">Uncharacterized protein</fullName>
    </submittedName>
</protein>
<organism evidence="1 2">
    <name type="scientific">Tribolium castaneum</name>
    <name type="common">Red flour beetle</name>
    <dbReference type="NCBI Taxonomy" id="7070"/>
    <lineage>
        <taxon>Eukaryota</taxon>
        <taxon>Metazoa</taxon>
        <taxon>Ecdysozoa</taxon>
        <taxon>Arthropoda</taxon>
        <taxon>Hexapoda</taxon>
        <taxon>Insecta</taxon>
        <taxon>Pterygota</taxon>
        <taxon>Neoptera</taxon>
        <taxon>Endopterygota</taxon>
        <taxon>Coleoptera</taxon>
        <taxon>Polyphaga</taxon>
        <taxon>Cucujiformia</taxon>
        <taxon>Tenebrionidae</taxon>
        <taxon>Tenebrionidae incertae sedis</taxon>
        <taxon>Tribolium</taxon>
    </lineage>
</organism>
<dbReference type="EMBL" id="KQ971371">
    <property type="protein sequence ID" value="EFA10162.1"/>
    <property type="molecule type" value="Genomic_DNA"/>
</dbReference>
<reference evidence="1 2" key="2">
    <citation type="journal article" date="2010" name="Nucleic Acids Res.">
        <title>BeetleBase in 2010: revisions to provide comprehensive genomic information for Tribolium castaneum.</title>
        <authorList>
            <person name="Kim H.S."/>
            <person name="Murphy T."/>
            <person name="Xia J."/>
            <person name="Caragea D."/>
            <person name="Park Y."/>
            <person name="Beeman R.W."/>
            <person name="Lorenzen M.D."/>
            <person name="Butcher S."/>
            <person name="Manak J.R."/>
            <person name="Brown S.J."/>
        </authorList>
    </citation>
    <scope>GENOME REANNOTATION</scope>
    <source>
        <strain evidence="1 2">Georgia GA2</strain>
    </source>
</reference>
<evidence type="ECO:0000313" key="2">
    <source>
        <dbReference type="Proteomes" id="UP000007266"/>
    </source>
</evidence>
<reference evidence="1 2" key="1">
    <citation type="journal article" date="2008" name="Nature">
        <title>The genome of the model beetle and pest Tribolium castaneum.</title>
        <authorList>
            <consortium name="Tribolium Genome Sequencing Consortium"/>
            <person name="Richards S."/>
            <person name="Gibbs R.A."/>
            <person name="Weinstock G.M."/>
            <person name="Brown S.J."/>
            <person name="Denell R."/>
            <person name="Beeman R.W."/>
            <person name="Gibbs R."/>
            <person name="Beeman R.W."/>
            <person name="Brown S.J."/>
            <person name="Bucher G."/>
            <person name="Friedrich M."/>
            <person name="Grimmelikhuijzen C.J."/>
            <person name="Klingler M."/>
            <person name="Lorenzen M."/>
            <person name="Richards S."/>
            <person name="Roth S."/>
            <person name="Schroder R."/>
            <person name="Tautz D."/>
            <person name="Zdobnov E.M."/>
            <person name="Muzny D."/>
            <person name="Gibbs R.A."/>
            <person name="Weinstock G.M."/>
            <person name="Attaway T."/>
            <person name="Bell S."/>
            <person name="Buhay C.J."/>
            <person name="Chandrabose M.N."/>
            <person name="Chavez D."/>
            <person name="Clerk-Blankenburg K.P."/>
            <person name="Cree A."/>
            <person name="Dao M."/>
            <person name="Davis C."/>
            <person name="Chacko J."/>
            <person name="Dinh H."/>
            <person name="Dugan-Rocha S."/>
            <person name="Fowler G."/>
            <person name="Garner T.T."/>
            <person name="Garnes J."/>
            <person name="Gnirke A."/>
            <person name="Hawes A."/>
            <person name="Hernandez J."/>
            <person name="Hines S."/>
            <person name="Holder M."/>
            <person name="Hume J."/>
            <person name="Jhangiani S.N."/>
            <person name="Joshi V."/>
            <person name="Khan Z.M."/>
            <person name="Jackson L."/>
            <person name="Kovar C."/>
            <person name="Kowis A."/>
            <person name="Lee S."/>
            <person name="Lewis L.R."/>
            <person name="Margolis J."/>
            <person name="Morgan M."/>
            <person name="Nazareth L.V."/>
            <person name="Nguyen N."/>
            <person name="Okwuonu G."/>
            <person name="Parker D."/>
            <person name="Richards S."/>
            <person name="Ruiz S.J."/>
            <person name="Santibanez J."/>
            <person name="Savard J."/>
            <person name="Scherer S.E."/>
            <person name="Schneider B."/>
            <person name="Sodergren E."/>
            <person name="Tautz D."/>
            <person name="Vattahil S."/>
            <person name="Villasana D."/>
            <person name="White C.S."/>
            <person name="Wright R."/>
            <person name="Park Y."/>
            <person name="Beeman R.W."/>
            <person name="Lord J."/>
            <person name="Oppert B."/>
            <person name="Lorenzen M."/>
            <person name="Brown S."/>
            <person name="Wang L."/>
            <person name="Savard J."/>
            <person name="Tautz D."/>
            <person name="Richards S."/>
            <person name="Weinstock G."/>
            <person name="Gibbs R.A."/>
            <person name="Liu Y."/>
            <person name="Worley K."/>
            <person name="Weinstock G."/>
            <person name="Elsik C.G."/>
            <person name="Reese J.T."/>
            <person name="Elhaik E."/>
            <person name="Landan G."/>
            <person name="Graur D."/>
            <person name="Arensburger P."/>
            <person name="Atkinson P."/>
            <person name="Beeman R.W."/>
            <person name="Beidler J."/>
            <person name="Brown S.J."/>
            <person name="Demuth J.P."/>
            <person name="Drury D.W."/>
            <person name="Du Y.Z."/>
            <person name="Fujiwara H."/>
            <person name="Lorenzen M."/>
            <person name="Maselli V."/>
            <person name="Osanai M."/>
            <person name="Park Y."/>
            <person name="Robertson H.M."/>
            <person name="Tu Z."/>
            <person name="Wang J.J."/>
            <person name="Wang S."/>
            <person name="Richards S."/>
            <person name="Song H."/>
            <person name="Zhang L."/>
            <person name="Sodergren E."/>
            <person name="Werner D."/>
            <person name="Stanke M."/>
            <person name="Morgenstern B."/>
            <person name="Solovyev V."/>
            <person name="Kosarev P."/>
            <person name="Brown G."/>
            <person name="Chen H.C."/>
            <person name="Ermolaeva O."/>
            <person name="Hlavina W."/>
            <person name="Kapustin Y."/>
            <person name="Kiryutin B."/>
            <person name="Kitts P."/>
            <person name="Maglott D."/>
            <person name="Pruitt K."/>
            <person name="Sapojnikov V."/>
            <person name="Souvorov A."/>
            <person name="Mackey A.J."/>
            <person name="Waterhouse R.M."/>
            <person name="Wyder S."/>
            <person name="Zdobnov E.M."/>
            <person name="Zdobnov E.M."/>
            <person name="Wyder S."/>
            <person name="Kriventseva E.V."/>
            <person name="Kadowaki T."/>
            <person name="Bork P."/>
            <person name="Aranda M."/>
            <person name="Bao R."/>
            <person name="Beermann A."/>
            <person name="Berns N."/>
            <person name="Bolognesi R."/>
            <person name="Bonneton F."/>
            <person name="Bopp D."/>
            <person name="Brown S.J."/>
            <person name="Bucher G."/>
            <person name="Butts T."/>
            <person name="Chaumot A."/>
            <person name="Denell R.E."/>
            <person name="Ferrier D.E."/>
            <person name="Friedrich M."/>
            <person name="Gordon C.M."/>
            <person name="Jindra M."/>
            <person name="Klingler M."/>
            <person name="Lan Q."/>
            <person name="Lattorff H.M."/>
            <person name="Laudet V."/>
            <person name="von Levetsow C."/>
            <person name="Liu Z."/>
            <person name="Lutz R."/>
            <person name="Lynch J.A."/>
            <person name="da Fonseca R.N."/>
            <person name="Posnien N."/>
            <person name="Reuter R."/>
            <person name="Roth S."/>
            <person name="Savard J."/>
            <person name="Schinko J.B."/>
            <person name="Schmitt C."/>
            <person name="Schoppmeier M."/>
            <person name="Schroder R."/>
            <person name="Shippy T.D."/>
            <person name="Simonnet F."/>
            <person name="Marques-Souza H."/>
            <person name="Tautz D."/>
            <person name="Tomoyasu Y."/>
            <person name="Trauner J."/>
            <person name="Van der Zee M."/>
            <person name="Vervoort M."/>
            <person name="Wittkopp N."/>
            <person name="Wimmer E.A."/>
            <person name="Yang X."/>
            <person name="Jones A.K."/>
            <person name="Sattelle D.B."/>
            <person name="Ebert P.R."/>
            <person name="Nelson D."/>
            <person name="Scott J.G."/>
            <person name="Beeman R.W."/>
            <person name="Muthukrishnan S."/>
            <person name="Kramer K.J."/>
            <person name="Arakane Y."/>
            <person name="Beeman R.W."/>
            <person name="Zhu Q."/>
            <person name="Hogenkamp D."/>
            <person name="Dixit R."/>
            <person name="Oppert B."/>
            <person name="Jiang H."/>
            <person name="Zou Z."/>
            <person name="Marshall J."/>
            <person name="Elpidina E."/>
            <person name="Vinokurov K."/>
            <person name="Oppert C."/>
            <person name="Zou Z."/>
            <person name="Evans J."/>
            <person name="Lu Z."/>
            <person name="Zhao P."/>
            <person name="Sumathipala N."/>
            <person name="Altincicek B."/>
            <person name="Vilcinskas A."/>
            <person name="Williams M."/>
            <person name="Hultmark D."/>
            <person name="Hetru C."/>
            <person name="Jiang H."/>
            <person name="Grimmelikhuijzen C.J."/>
            <person name="Hauser F."/>
            <person name="Cazzamali G."/>
            <person name="Williamson M."/>
            <person name="Park Y."/>
            <person name="Li B."/>
            <person name="Tanaka Y."/>
            <person name="Predel R."/>
            <person name="Neupert S."/>
            <person name="Schachtner J."/>
            <person name="Verleyen P."/>
            <person name="Raible F."/>
            <person name="Bork P."/>
            <person name="Friedrich M."/>
            <person name="Walden K.K."/>
            <person name="Robertson H.M."/>
            <person name="Angeli S."/>
            <person name="Foret S."/>
            <person name="Bucher G."/>
            <person name="Schuetz S."/>
            <person name="Maleszka R."/>
            <person name="Wimmer E.A."/>
            <person name="Beeman R.W."/>
            <person name="Lorenzen M."/>
            <person name="Tomoyasu Y."/>
            <person name="Miller S.C."/>
            <person name="Grossmann D."/>
            <person name="Bucher G."/>
        </authorList>
    </citation>
    <scope>NUCLEOTIDE SEQUENCE [LARGE SCALE GENOMIC DNA]</scope>
    <source>
        <strain evidence="1 2">Georgia GA2</strain>
    </source>
</reference>
<dbReference type="HOGENOM" id="CLU_2925586_0_0_1"/>
<evidence type="ECO:0000313" key="1">
    <source>
        <dbReference type="EMBL" id="EFA10162.1"/>
    </source>
</evidence>
<accession>D6X1T9</accession>
<proteinExistence type="predicted"/>